<sequence length="116" mass="13042">MLERRDWTTVELPHENGTFIETVGRIVGRPMSNESKKVEEICIQAPQLTGAEVQNDLHERCAPSSKSRTKTVWAAGEELVDLHTEHNGRVRMDVDEEPTGMTGVKSRGSKRNSSWP</sequence>
<dbReference type="AlphaFoldDB" id="A0A7I4Y6F9"/>
<protein>
    <submittedName>
        <fullName evidence="3">DUF5641 domain-containing protein</fullName>
    </submittedName>
</protein>
<feature type="region of interest" description="Disordered" evidence="1">
    <location>
        <begin position="85"/>
        <end position="116"/>
    </location>
</feature>
<evidence type="ECO:0000256" key="1">
    <source>
        <dbReference type="SAM" id="MobiDB-lite"/>
    </source>
</evidence>
<organism evidence="2 3">
    <name type="scientific">Haemonchus contortus</name>
    <name type="common">Barber pole worm</name>
    <dbReference type="NCBI Taxonomy" id="6289"/>
    <lineage>
        <taxon>Eukaryota</taxon>
        <taxon>Metazoa</taxon>
        <taxon>Ecdysozoa</taxon>
        <taxon>Nematoda</taxon>
        <taxon>Chromadorea</taxon>
        <taxon>Rhabditida</taxon>
        <taxon>Rhabditina</taxon>
        <taxon>Rhabditomorpha</taxon>
        <taxon>Strongyloidea</taxon>
        <taxon>Trichostrongylidae</taxon>
        <taxon>Haemonchus</taxon>
    </lineage>
</organism>
<evidence type="ECO:0000313" key="2">
    <source>
        <dbReference type="Proteomes" id="UP000025227"/>
    </source>
</evidence>
<proteinExistence type="predicted"/>
<dbReference type="Proteomes" id="UP000025227">
    <property type="component" value="Unplaced"/>
</dbReference>
<name>A0A7I4Y6F9_HAECO</name>
<accession>A0A7I4Y6F9</accession>
<dbReference type="WBParaSite" id="HCON_00051930-00001">
    <property type="protein sequence ID" value="HCON_00051930-00001"/>
    <property type="gene ID" value="HCON_00051930"/>
</dbReference>
<keyword evidence="2" id="KW-1185">Reference proteome</keyword>
<evidence type="ECO:0000313" key="3">
    <source>
        <dbReference type="WBParaSite" id="HCON_00051930-00001"/>
    </source>
</evidence>
<reference evidence="3" key="1">
    <citation type="submission" date="2020-12" db="UniProtKB">
        <authorList>
            <consortium name="WormBaseParasite"/>
        </authorList>
    </citation>
    <scope>IDENTIFICATION</scope>
    <source>
        <strain evidence="3">MHco3</strain>
    </source>
</reference>